<dbReference type="UniPathway" id="UPA00219"/>
<evidence type="ECO:0000256" key="3">
    <source>
        <dbReference type="ARBA" id="ARBA00004496"/>
    </source>
</evidence>
<dbReference type="InterPro" id="IPR016169">
    <property type="entry name" value="FAD-bd_PCMH_sub2"/>
</dbReference>
<dbReference type="Proteomes" id="UP000537141">
    <property type="component" value="Unassembled WGS sequence"/>
</dbReference>
<evidence type="ECO:0000256" key="7">
    <source>
        <dbReference type="ARBA" id="ARBA00015188"/>
    </source>
</evidence>
<dbReference type="SUPFAM" id="SSF56176">
    <property type="entry name" value="FAD-binding/transporter-associated domain-like"/>
    <property type="match status" value="1"/>
</dbReference>
<dbReference type="InterPro" id="IPR006094">
    <property type="entry name" value="Oxid_FAD_bind_N"/>
</dbReference>
<evidence type="ECO:0000256" key="14">
    <source>
        <dbReference type="ARBA" id="ARBA00022984"/>
    </source>
</evidence>
<evidence type="ECO:0000259" key="21">
    <source>
        <dbReference type="PROSITE" id="PS51387"/>
    </source>
</evidence>
<keyword evidence="9 20" id="KW-0132">Cell division</keyword>
<evidence type="ECO:0000256" key="11">
    <source>
        <dbReference type="ARBA" id="ARBA00022827"/>
    </source>
</evidence>
<dbReference type="EMBL" id="JACHHU010000008">
    <property type="protein sequence ID" value="MBB6542919.1"/>
    <property type="molecule type" value="Genomic_DNA"/>
</dbReference>
<dbReference type="NCBIfam" id="NF000755">
    <property type="entry name" value="PRK00046.1"/>
    <property type="match status" value="1"/>
</dbReference>
<evidence type="ECO:0000256" key="15">
    <source>
        <dbReference type="ARBA" id="ARBA00023002"/>
    </source>
</evidence>
<evidence type="ECO:0000313" key="22">
    <source>
        <dbReference type="EMBL" id="MBB6542919.1"/>
    </source>
</evidence>
<dbReference type="GO" id="GO:0008762">
    <property type="term" value="F:UDP-N-acetylmuramate dehydrogenase activity"/>
    <property type="evidence" value="ECO:0007669"/>
    <property type="project" value="UniProtKB-UniRule"/>
</dbReference>
<keyword evidence="14 20" id="KW-0573">Peptidoglycan synthesis</keyword>
<keyword evidence="11 20" id="KW-0274">FAD</keyword>
<comment type="similarity">
    <text evidence="5 20">Belongs to the MurB family.</text>
</comment>
<dbReference type="InterPro" id="IPR003170">
    <property type="entry name" value="MurB"/>
</dbReference>
<comment type="catalytic activity">
    <reaction evidence="19 20">
        <text>UDP-N-acetyl-alpha-D-muramate + NADP(+) = UDP-N-acetyl-3-O-(1-carboxyvinyl)-alpha-D-glucosamine + NADPH + H(+)</text>
        <dbReference type="Rhea" id="RHEA:12248"/>
        <dbReference type="ChEBI" id="CHEBI:15378"/>
        <dbReference type="ChEBI" id="CHEBI:57783"/>
        <dbReference type="ChEBI" id="CHEBI:58349"/>
        <dbReference type="ChEBI" id="CHEBI:68483"/>
        <dbReference type="ChEBI" id="CHEBI:70757"/>
        <dbReference type="EC" id="1.3.1.98"/>
    </reaction>
</comment>
<dbReference type="NCBIfam" id="TIGR00179">
    <property type="entry name" value="murB"/>
    <property type="match status" value="1"/>
</dbReference>
<dbReference type="InterPro" id="IPR036318">
    <property type="entry name" value="FAD-bd_PCMH-like_sf"/>
</dbReference>
<dbReference type="PANTHER" id="PTHR21071:SF4">
    <property type="entry name" value="UDP-N-ACETYLENOLPYRUVOYLGLUCOSAMINE REDUCTASE"/>
    <property type="match status" value="1"/>
</dbReference>
<evidence type="ECO:0000256" key="13">
    <source>
        <dbReference type="ARBA" id="ARBA00022960"/>
    </source>
</evidence>
<feature type="active site" description="Proton donor" evidence="20">
    <location>
        <position position="229"/>
    </location>
</feature>
<organism evidence="22 23">
    <name type="scientific">Thalassotalea piscium</name>
    <dbReference type="NCBI Taxonomy" id="1230533"/>
    <lineage>
        <taxon>Bacteria</taxon>
        <taxon>Pseudomonadati</taxon>
        <taxon>Pseudomonadota</taxon>
        <taxon>Gammaproteobacteria</taxon>
        <taxon>Alteromonadales</taxon>
        <taxon>Colwelliaceae</taxon>
        <taxon>Thalassotalea</taxon>
    </lineage>
</organism>
<feature type="domain" description="FAD-binding PCMH-type" evidence="21">
    <location>
        <begin position="17"/>
        <end position="184"/>
    </location>
</feature>
<keyword evidence="8 20" id="KW-0963">Cytoplasm</keyword>
<dbReference type="RefSeq" id="WP_184423727.1">
    <property type="nucleotide sequence ID" value="NZ_AP027362.1"/>
</dbReference>
<dbReference type="Pfam" id="PF02873">
    <property type="entry name" value="MurB_C"/>
    <property type="match status" value="1"/>
</dbReference>
<dbReference type="EC" id="1.3.1.98" evidence="6 20"/>
<dbReference type="GO" id="GO:0071949">
    <property type="term" value="F:FAD binding"/>
    <property type="evidence" value="ECO:0007669"/>
    <property type="project" value="InterPro"/>
</dbReference>
<evidence type="ECO:0000256" key="12">
    <source>
        <dbReference type="ARBA" id="ARBA00022857"/>
    </source>
</evidence>
<reference evidence="22 23" key="1">
    <citation type="submission" date="2020-08" db="EMBL/GenBank/DDBJ databases">
        <title>Genomic Encyclopedia of Type Strains, Phase IV (KMG-IV): sequencing the most valuable type-strain genomes for metagenomic binning, comparative biology and taxonomic classification.</title>
        <authorList>
            <person name="Goeker M."/>
        </authorList>
    </citation>
    <scope>NUCLEOTIDE SEQUENCE [LARGE SCALE GENOMIC DNA]</scope>
    <source>
        <strain evidence="22 23">DSM 26287</strain>
    </source>
</reference>
<evidence type="ECO:0000256" key="1">
    <source>
        <dbReference type="ARBA" id="ARBA00001974"/>
    </source>
</evidence>
<keyword evidence="13 20" id="KW-0133">Cell shape</keyword>
<evidence type="ECO:0000256" key="17">
    <source>
        <dbReference type="ARBA" id="ARBA00023316"/>
    </source>
</evidence>
<dbReference type="Gene3D" id="3.30.43.10">
    <property type="entry name" value="Uridine Diphospho-n-acetylenolpyruvylglucosamine Reductase, domain 2"/>
    <property type="match status" value="1"/>
</dbReference>
<dbReference type="GO" id="GO:0009252">
    <property type="term" value="P:peptidoglycan biosynthetic process"/>
    <property type="evidence" value="ECO:0007669"/>
    <property type="project" value="UniProtKB-UniRule"/>
</dbReference>
<comment type="function">
    <text evidence="2 20">Cell wall formation.</text>
</comment>
<keyword evidence="10 20" id="KW-0285">Flavoprotein</keyword>
<name>A0A7X0NG99_9GAMM</name>
<dbReference type="InterPro" id="IPR016166">
    <property type="entry name" value="FAD-bd_PCMH"/>
</dbReference>
<protein>
    <recommendedName>
        <fullName evidence="7 20">UDP-N-acetylenolpyruvoylglucosamine reductase</fullName>
        <ecNumber evidence="6 20">1.3.1.98</ecNumber>
    </recommendedName>
    <alternativeName>
        <fullName evidence="18 20">UDP-N-acetylmuramate dehydrogenase</fullName>
    </alternativeName>
</protein>
<keyword evidence="16 20" id="KW-0131">Cell cycle</keyword>
<feature type="active site" evidence="20">
    <location>
        <position position="325"/>
    </location>
</feature>
<feature type="active site" evidence="20">
    <location>
        <position position="160"/>
    </location>
</feature>
<dbReference type="HAMAP" id="MF_00037">
    <property type="entry name" value="MurB"/>
    <property type="match status" value="1"/>
</dbReference>
<evidence type="ECO:0000256" key="6">
    <source>
        <dbReference type="ARBA" id="ARBA00012518"/>
    </source>
</evidence>
<dbReference type="GO" id="GO:0008360">
    <property type="term" value="P:regulation of cell shape"/>
    <property type="evidence" value="ECO:0007669"/>
    <property type="project" value="UniProtKB-KW"/>
</dbReference>
<dbReference type="SUPFAM" id="SSF56194">
    <property type="entry name" value="Uridine diphospho-N-Acetylenolpyruvylglucosamine reductase, MurB, C-terminal domain"/>
    <property type="match status" value="1"/>
</dbReference>
<evidence type="ECO:0000256" key="4">
    <source>
        <dbReference type="ARBA" id="ARBA00004752"/>
    </source>
</evidence>
<accession>A0A7X0NG99</accession>
<dbReference type="InterPro" id="IPR036635">
    <property type="entry name" value="MurB_C_sf"/>
</dbReference>
<dbReference type="AlphaFoldDB" id="A0A7X0NG99"/>
<evidence type="ECO:0000256" key="8">
    <source>
        <dbReference type="ARBA" id="ARBA00022490"/>
    </source>
</evidence>
<comment type="caution">
    <text evidence="22">The sequence shown here is derived from an EMBL/GenBank/DDBJ whole genome shotgun (WGS) entry which is preliminary data.</text>
</comment>
<evidence type="ECO:0000256" key="19">
    <source>
        <dbReference type="ARBA" id="ARBA00048914"/>
    </source>
</evidence>
<dbReference type="InterPro" id="IPR016167">
    <property type="entry name" value="FAD-bd_PCMH_sub1"/>
</dbReference>
<dbReference type="GO" id="GO:0071555">
    <property type="term" value="P:cell wall organization"/>
    <property type="evidence" value="ECO:0007669"/>
    <property type="project" value="UniProtKB-KW"/>
</dbReference>
<gene>
    <name evidence="20" type="primary">murB</name>
    <name evidence="22" type="ORF">HNQ55_001419</name>
</gene>
<dbReference type="PROSITE" id="PS51387">
    <property type="entry name" value="FAD_PCMH"/>
    <property type="match status" value="1"/>
</dbReference>
<comment type="subcellular location">
    <subcellularLocation>
        <location evidence="3 20">Cytoplasm</location>
    </subcellularLocation>
</comment>
<keyword evidence="15 20" id="KW-0560">Oxidoreductase</keyword>
<keyword evidence="12 20" id="KW-0521">NADP</keyword>
<comment type="cofactor">
    <cofactor evidence="1 20">
        <name>FAD</name>
        <dbReference type="ChEBI" id="CHEBI:57692"/>
    </cofactor>
</comment>
<dbReference type="InterPro" id="IPR011601">
    <property type="entry name" value="MurB_C"/>
</dbReference>
<evidence type="ECO:0000256" key="5">
    <source>
        <dbReference type="ARBA" id="ARBA00010485"/>
    </source>
</evidence>
<keyword evidence="17 20" id="KW-0961">Cell wall biogenesis/degradation</keyword>
<sequence>MKSQANFSLKSCNSFSFESVTSCIYFPESLDDLRQLSSLTNEPFYILGEGSNTLFLAEKAPVIIQPKFMGTSVDECDDAYLVSAGSAENWHQLVTYCVQKGYAGLENLALIPGSVGAAPIQNIGAYGVELSDVIEHVNWYEFATQTLHQLSHEQCQFGYRDSVFKREKRDKGIITQVCLKLPKAWQANISYQGLDSLSAEATPEQVYQRVIEVRQAKLPDPKVKPNAGSFFKNPVVSQQTYQQLVKHYPTMPAYQQSTTQVKLAAGWLIEQAGLKGIKQNGVGVHDKQALVLVNHGEGTGAAIYELARNINQQVFSKFGVSLQPEVRIVSASGLIIKDGFNG</sequence>
<evidence type="ECO:0000256" key="16">
    <source>
        <dbReference type="ARBA" id="ARBA00023306"/>
    </source>
</evidence>
<evidence type="ECO:0000256" key="9">
    <source>
        <dbReference type="ARBA" id="ARBA00022618"/>
    </source>
</evidence>
<comment type="pathway">
    <text evidence="4 20">Cell wall biogenesis; peptidoglycan biosynthesis.</text>
</comment>
<keyword evidence="23" id="KW-1185">Reference proteome</keyword>
<dbReference type="Gene3D" id="3.30.465.10">
    <property type="match status" value="1"/>
</dbReference>
<dbReference type="Gene3D" id="3.90.78.10">
    <property type="entry name" value="UDP-N-acetylenolpyruvoylglucosamine reductase, C-terminal domain"/>
    <property type="match status" value="1"/>
</dbReference>
<evidence type="ECO:0000256" key="20">
    <source>
        <dbReference type="HAMAP-Rule" id="MF_00037"/>
    </source>
</evidence>
<dbReference type="GO" id="GO:0005829">
    <property type="term" value="C:cytosol"/>
    <property type="evidence" value="ECO:0007669"/>
    <property type="project" value="TreeGrafter"/>
</dbReference>
<dbReference type="PANTHER" id="PTHR21071">
    <property type="entry name" value="UDP-N-ACETYLENOLPYRUVOYLGLUCOSAMINE REDUCTASE"/>
    <property type="match status" value="1"/>
</dbReference>
<proteinExistence type="inferred from homology"/>
<evidence type="ECO:0000313" key="23">
    <source>
        <dbReference type="Proteomes" id="UP000537141"/>
    </source>
</evidence>
<evidence type="ECO:0000256" key="2">
    <source>
        <dbReference type="ARBA" id="ARBA00003921"/>
    </source>
</evidence>
<dbReference type="Pfam" id="PF01565">
    <property type="entry name" value="FAD_binding_4"/>
    <property type="match status" value="1"/>
</dbReference>
<evidence type="ECO:0000256" key="18">
    <source>
        <dbReference type="ARBA" id="ARBA00031026"/>
    </source>
</evidence>
<dbReference type="GO" id="GO:0051301">
    <property type="term" value="P:cell division"/>
    <property type="evidence" value="ECO:0007669"/>
    <property type="project" value="UniProtKB-KW"/>
</dbReference>
<evidence type="ECO:0000256" key="10">
    <source>
        <dbReference type="ARBA" id="ARBA00022630"/>
    </source>
</evidence>